<feature type="transmembrane region" description="Helical" evidence="7">
    <location>
        <begin position="57"/>
        <end position="78"/>
    </location>
</feature>
<comment type="subcellular location">
    <subcellularLocation>
        <location evidence="1">Cell membrane</location>
        <topology evidence="1">Multi-pass membrane protein</topology>
    </subcellularLocation>
</comment>
<evidence type="ECO:0000313" key="9">
    <source>
        <dbReference type="Proteomes" id="UP000190989"/>
    </source>
</evidence>
<accession>A0A1U6HKU1</accession>
<dbReference type="EMBL" id="FVZE01000002">
    <property type="protein sequence ID" value="SLJ96370.1"/>
    <property type="molecule type" value="Genomic_DNA"/>
</dbReference>
<dbReference type="PANTHER" id="PTHR33452">
    <property type="entry name" value="OXIDOREDUCTASE CATD-RELATED"/>
    <property type="match status" value="1"/>
</dbReference>
<dbReference type="PANTHER" id="PTHR33452:SF1">
    <property type="entry name" value="INNER MEMBRANE PROTEIN YPHA-RELATED"/>
    <property type="match status" value="1"/>
</dbReference>
<evidence type="ECO:0000313" key="8">
    <source>
        <dbReference type="EMBL" id="SLJ96370.1"/>
    </source>
</evidence>
<gene>
    <name evidence="8" type="ORF">SAMN06295987_102652</name>
</gene>
<sequence>MAAHAIETATRPASSSTDVLALVGRIAIAVIFILAGISKITDPAGTIGYIASVGLPFPTLGLVGAILVEVVGSIALIVGYRTRAVALLLAVFSIVTALIFHNQLGDQMQFLNFFKNIAIAGGLLNVAALGGGRLSLDARK</sequence>
<feature type="transmembrane region" description="Helical" evidence="7">
    <location>
        <begin position="19"/>
        <end position="37"/>
    </location>
</feature>
<evidence type="ECO:0000256" key="2">
    <source>
        <dbReference type="ARBA" id="ARBA00006679"/>
    </source>
</evidence>
<dbReference type="AlphaFoldDB" id="A0A1U6HKU1"/>
<comment type="similarity">
    <text evidence="2">Belongs to the DoxX family.</text>
</comment>
<dbReference type="Pfam" id="PF07681">
    <property type="entry name" value="DoxX"/>
    <property type="match status" value="1"/>
</dbReference>
<organism evidence="8 9">
    <name type="scientific">Novosphingobium mathurense</name>
    <dbReference type="NCBI Taxonomy" id="428990"/>
    <lineage>
        <taxon>Bacteria</taxon>
        <taxon>Pseudomonadati</taxon>
        <taxon>Pseudomonadota</taxon>
        <taxon>Alphaproteobacteria</taxon>
        <taxon>Sphingomonadales</taxon>
        <taxon>Sphingomonadaceae</taxon>
        <taxon>Novosphingobium</taxon>
    </lineage>
</organism>
<name>A0A1U6HKU1_9SPHN</name>
<evidence type="ECO:0000256" key="1">
    <source>
        <dbReference type="ARBA" id="ARBA00004651"/>
    </source>
</evidence>
<keyword evidence="3" id="KW-1003">Cell membrane</keyword>
<dbReference type="RefSeq" id="WP_079730202.1">
    <property type="nucleotide sequence ID" value="NZ_FVZE01000002.1"/>
</dbReference>
<evidence type="ECO:0000256" key="6">
    <source>
        <dbReference type="ARBA" id="ARBA00023136"/>
    </source>
</evidence>
<feature type="transmembrane region" description="Helical" evidence="7">
    <location>
        <begin position="116"/>
        <end position="136"/>
    </location>
</feature>
<dbReference type="GO" id="GO:0005886">
    <property type="term" value="C:plasma membrane"/>
    <property type="evidence" value="ECO:0007669"/>
    <property type="project" value="UniProtKB-SubCell"/>
</dbReference>
<dbReference type="InterPro" id="IPR051907">
    <property type="entry name" value="DoxX-like_oxidoreductase"/>
</dbReference>
<dbReference type="Proteomes" id="UP000190989">
    <property type="component" value="Unassembled WGS sequence"/>
</dbReference>
<evidence type="ECO:0000256" key="5">
    <source>
        <dbReference type="ARBA" id="ARBA00022989"/>
    </source>
</evidence>
<evidence type="ECO:0000256" key="4">
    <source>
        <dbReference type="ARBA" id="ARBA00022692"/>
    </source>
</evidence>
<keyword evidence="9" id="KW-1185">Reference proteome</keyword>
<dbReference type="InterPro" id="IPR032808">
    <property type="entry name" value="DoxX"/>
</dbReference>
<dbReference type="STRING" id="428990.SAMN06295987_102652"/>
<keyword evidence="6 7" id="KW-0472">Membrane</keyword>
<protein>
    <submittedName>
        <fullName evidence="8">Putative oxidoreductase</fullName>
    </submittedName>
</protein>
<keyword evidence="4 7" id="KW-0812">Transmembrane</keyword>
<evidence type="ECO:0000256" key="3">
    <source>
        <dbReference type="ARBA" id="ARBA00022475"/>
    </source>
</evidence>
<reference evidence="9" key="1">
    <citation type="submission" date="2017-02" db="EMBL/GenBank/DDBJ databases">
        <authorList>
            <person name="Varghese N."/>
            <person name="Submissions S."/>
        </authorList>
    </citation>
    <scope>NUCLEOTIDE SEQUENCE [LARGE SCALE GENOMIC DNA]</scope>
    <source>
        <strain evidence="9">SM117</strain>
    </source>
</reference>
<feature type="transmembrane region" description="Helical" evidence="7">
    <location>
        <begin position="85"/>
        <end position="104"/>
    </location>
</feature>
<proteinExistence type="inferred from homology"/>
<evidence type="ECO:0000256" key="7">
    <source>
        <dbReference type="SAM" id="Phobius"/>
    </source>
</evidence>
<keyword evidence="5 7" id="KW-1133">Transmembrane helix</keyword>